<name>A0A0F9UD32_9ZZZZ</name>
<sequence length="283" mass="31146">MRIYKAEKEAGIEFQTNKAGSSTAFVTAQVQVGDIEKYFDGMSVADLVKTTSTVQTVEELLGREQPDLALVVAILVSTGWNLNDDIFTPYEVWKAKSSPLHKPMNDNHQADKILGHIVQTRVLDKSGDEIAVLKDESPPAEFDIEVAGVLYRAFPELSERIDEIITKAKAGEMFVSMEAWFPDFGYGLIDSTTGETKLIERNESTAFLTKHLRIYGGCGEYQGYKIGRVLKDIIFGAQGFVDEPANPESVIKVAANKFVNAKLDKLLEGGVGGMNEKDSKGNE</sequence>
<gene>
    <name evidence="1" type="ORF">LCGC14_0219600</name>
</gene>
<organism evidence="1">
    <name type="scientific">marine sediment metagenome</name>
    <dbReference type="NCBI Taxonomy" id="412755"/>
    <lineage>
        <taxon>unclassified sequences</taxon>
        <taxon>metagenomes</taxon>
        <taxon>ecological metagenomes</taxon>
    </lineage>
</organism>
<feature type="non-terminal residue" evidence="1">
    <location>
        <position position="283"/>
    </location>
</feature>
<evidence type="ECO:0000313" key="1">
    <source>
        <dbReference type="EMBL" id="KKN91095.1"/>
    </source>
</evidence>
<reference evidence="1" key="1">
    <citation type="journal article" date="2015" name="Nature">
        <title>Complex archaea that bridge the gap between prokaryotes and eukaryotes.</title>
        <authorList>
            <person name="Spang A."/>
            <person name="Saw J.H."/>
            <person name="Jorgensen S.L."/>
            <person name="Zaremba-Niedzwiedzka K."/>
            <person name="Martijn J."/>
            <person name="Lind A.E."/>
            <person name="van Eijk R."/>
            <person name="Schleper C."/>
            <person name="Guy L."/>
            <person name="Ettema T.J."/>
        </authorList>
    </citation>
    <scope>NUCLEOTIDE SEQUENCE</scope>
</reference>
<accession>A0A0F9UD32</accession>
<dbReference type="EMBL" id="LAZR01000105">
    <property type="protein sequence ID" value="KKN91095.1"/>
    <property type="molecule type" value="Genomic_DNA"/>
</dbReference>
<proteinExistence type="predicted"/>
<comment type="caution">
    <text evidence="1">The sequence shown here is derived from an EMBL/GenBank/DDBJ whole genome shotgun (WGS) entry which is preliminary data.</text>
</comment>
<dbReference type="AlphaFoldDB" id="A0A0F9UD32"/>
<protein>
    <submittedName>
        <fullName evidence="1">Uncharacterized protein</fullName>
    </submittedName>
</protein>